<dbReference type="InterPro" id="IPR002957">
    <property type="entry name" value="Keratin_I"/>
</dbReference>
<protein>
    <submittedName>
        <fullName evidence="6">Toe pad keratin 5</fullName>
    </submittedName>
</protein>
<accession>M9YRF3</accession>
<dbReference type="SUPFAM" id="SSF64593">
    <property type="entry name" value="Intermediate filament protein, coiled coil region"/>
    <property type="match status" value="1"/>
</dbReference>
<keyword evidence="1 6" id="KW-0416">Keratin</keyword>
<evidence type="ECO:0000256" key="2">
    <source>
        <dbReference type="ARBA" id="ARBA00022754"/>
    </source>
</evidence>
<dbReference type="SMART" id="SM01391">
    <property type="entry name" value="Filament"/>
    <property type="match status" value="1"/>
</dbReference>
<evidence type="ECO:0000259" key="5">
    <source>
        <dbReference type="PROSITE" id="PS51842"/>
    </source>
</evidence>
<feature type="coiled-coil region" evidence="4">
    <location>
        <begin position="253"/>
        <end position="281"/>
    </location>
</feature>
<feature type="non-terminal residue" evidence="6">
    <location>
        <position position="1"/>
    </location>
</feature>
<organism evidence="6">
    <name type="scientific">Dryophytes cinereus</name>
    <name type="common">green tree frog</name>
    <dbReference type="NCBI Taxonomy" id="8422"/>
    <lineage>
        <taxon>Eukaryota</taxon>
        <taxon>Metazoa</taxon>
        <taxon>Chordata</taxon>
        <taxon>Craniata</taxon>
        <taxon>Vertebrata</taxon>
        <taxon>Euteleostomi</taxon>
        <taxon>Amphibia</taxon>
        <taxon>Batrachia</taxon>
        <taxon>Anura</taxon>
        <taxon>Neobatrachia</taxon>
        <taxon>Hyloidea</taxon>
        <taxon>Hylidae</taxon>
        <taxon>Hylinae</taxon>
        <taxon>Hylini</taxon>
        <taxon>Dryophytes</taxon>
    </lineage>
</organism>
<dbReference type="PROSITE" id="PS51842">
    <property type="entry name" value="IF_ROD_2"/>
    <property type="match status" value="1"/>
</dbReference>
<feature type="coiled-coil region" evidence="4">
    <location>
        <begin position="90"/>
        <end position="222"/>
    </location>
</feature>
<feature type="non-terminal residue" evidence="6">
    <location>
        <position position="307"/>
    </location>
</feature>
<dbReference type="GO" id="GO:0045109">
    <property type="term" value="P:intermediate filament organization"/>
    <property type="evidence" value="ECO:0007669"/>
    <property type="project" value="TreeGrafter"/>
</dbReference>
<name>M9YRF3_9NEOB</name>
<dbReference type="GO" id="GO:0030855">
    <property type="term" value="P:epithelial cell differentiation"/>
    <property type="evidence" value="ECO:0007669"/>
    <property type="project" value="TreeGrafter"/>
</dbReference>
<keyword evidence="3 4" id="KW-0175">Coiled coil</keyword>
<dbReference type="InterPro" id="IPR039008">
    <property type="entry name" value="IF_rod_dom"/>
</dbReference>
<evidence type="ECO:0000256" key="1">
    <source>
        <dbReference type="ARBA" id="ARBA00022744"/>
    </source>
</evidence>
<keyword evidence="2" id="KW-0403">Intermediate filament</keyword>
<evidence type="ECO:0000313" key="6">
    <source>
        <dbReference type="EMBL" id="AGK23542.1"/>
    </source>
</evidence>
<evidence type="ECO:0000256" key="3">
    <source>
        <dbReference type="ARBA" id="ARBA00023054"/>
    </source>
</evidence>
<dbReference type="GO" id="GO:0005882">
    <property type="term" value="C:intermediate filament"/>
    <property type="evidence" value="ECO:0007669"/>
    <property type="project" value="UniProtKB-KW"/>
</dbReference>
<reference evidence="6" key="1">
    <citation type="journal article" date="2013" name="Biol. Lett.">
        <title>Recurrent functional divergence of early tetrapod keratins in amphibian toe pads and mammalian hair.</title>
        <authorList>
            <person name="Vandebergh W."/>
            <person name="Maex M."/>
            <person name="Bossuyt F."/>
            <person name="Van Bocxlaer I."/>
        </authorList>
    </citation>
    <scope>NUCLEOTIDE SEQUENCE</scope>
</reference>
<dbReference type="AlphaFoldDB" id="M9YRF3"/>
<dbReference type="GO" id="GO:0005198">
    <property type="term" value="F:structural molecule activity"/>
    <property type="evidence" value="ECO:0007669"/>
    <property type="project" value="InterPro"/>
</dbReference>
<feature type="domain" description="IF rod" evidence="5">
    <location>
        <begin position="86"/>
        <end position="307"/>
    </location>
</feature>
<sequence>TLNRRRKGPSGSSHTEVWTWTSCLICPMSKSCSCTRGRSLGGRQGYSSASACAGIVGFGGGNSGCGPRGGFSSGSQGGDSVFQTGEKETMQNLNNRLSTYMDNVRALEESNSELEAKIRNWYETHKPKQIDNSKYYKMIEDLKDQIINAAKDNNQLTVEVDNGKLAADDFRVKYESEFNMRQSVEADIEGLRKVLDDLTLEKASLESQVENLTEEIAFNKKNHDEEMKALQGQSSDVTVQVDAAPGINILKVLNDIRSQYEEMAEENRRKAEEEYNQKITELSNEIYYSSAELETGKSELAELRRTV</sequence>
<dbReference type="PANTHER" id="PTHR23239">
    <property type="entry name" value="INTERMEDIATE FILAMENT"/>
    <property type="match status" value="1"/>
</dbReference>
<proteinExistence type="evidence at transcript level"/>
<dbReference type="FunFam" id="1.20.5.1160:FF:000002">
    <property type="entry name" value="Type I keratin 10"/>
    <property type="match status" value="1"/>
</dbReference>
<dbReference type="Gene3D" id="1.20.5.1160">
    <property type="entry name" value="Vasodilator-stimulated phosphoprotein"/>
    <property type="match status" value="1"/>
</dbReference>
<dbReference type="Gene3D" id="1.20.5.500">
    <property type="entry name" value="Single helix bin"/>
    <property type="match status" value="1"/>
</dbReference>
<dbReference type="EMBL" id="KC110653">
    <property type="protein sequence ID" value="AGK23542.1"/>
    <property type="molecule type" value="mRNA"/>
</dbReference>
<dbReference type="PANTHER" id="PTHR23239:SF180">
    <property type="entry name" value="KERATIN, TYPE I CYTOSKELETAL 17"/>
    <property type="match status" value="1"/>
</dbReference>
<dbReference type="PRINTS" id="PR01248">
    <property type="entry name" value="TYPE1KERATIN"/>
</dbReference>
<evidence type="ECO:0000256" key="4">
    <source>
        <dbReference type="SAM" id="Coils"/>
    </source>
</evidence>
<dbReference type="Pfam" id="PF00038">
    <property type="entry name" value="Filament"/>
    <property type="match status" value="1"/>
</dbReference>
<dbReference type="SUPFAM" id="SSF90257">
    <property type="entry name" value="Myosin rod fragments"/>
    <property type="match status" value="1"/>
</dbReference>